<gene>
    <name evidence="3" type="ORF">GCM10007071_04140</name>
</gene>
<protein>
    <recommendedName>
        <fullName evidence="5">DUF2868 domain-containing protein</fullName>
    </recommendedName>
</protein>
<evidence type="ECO:0000256" key="1">
    <source>
        <dbReference type="SAM" id="MobiDB-lite"/>
    </source>
</evidence>
<reference evidence="4" key="1">
    <citation type="journal article" date="2019" name="Int. J. Syst. Evol. Microbiol.">
        <title>The Global Catalogue of Microorganisms (GCM) 10K type strain sequencing project: providing services to taxonomists for standard genome sequencing and annotation.</title>
        <authorList>
            <consortium name="The Broad Institute Genomics Platform"/>
            <consortium name="The Broad Institute Genome Sequencing Center for Infectious Disease"/>
            <person name="Wu L."/>
            <person name="Ma J."/>
        </authorList>
    </citation>
    <scope>NUCLEOTIDE SEQUENCE [LARGE SCALE GENOMIC DNA]</scope>
    <source>
        <strain evidence="4">KCTC 22280</strain>
    </source>
</reference>
<dbReference type="RefSeq" id="WP_189572038.1">
    <property type="nucleotide sequence ID" value="NZ_BMXV01000001.1"/>
</dbReference>
<keyword evidence="4" id="KW-1185">Reference proteome</keyword>
<accession>A0ABQ3AME9</accession>
<keyword evidence="2" id="KW-0812">Transmembrane</keyword>
<feature type="transmembrane region" description="Helical" evidence="2">
    <location>
        <begin position="165"/>
        <end position="184"/>
    </location>
</feature>
<organism evidence="3 4">
    <name type="scientific">Marinobacter zhanjiangensis</name>
    <dbReference type="NCBI Taxonomy" id="578215"/>
    <lineage>
        <taxon>Bacteria</taxon>
        <taxon>Pseudomonadati</taxon>
        <taxon>Pseudomonadota</taxon>
        <taxon>Gammaproteobacteria</taxon>
        <taxon>Pseudomonadales</taxon>
        <taxon>Marinobacteraceae</taxon>
        <taxon>Marinobacter</taxon>
    </lineage>
</organism>
<evidence type="ECO:0000256" key="2">
    <source>
        <dbReference type="SAM" id="Phobius"/>
    </source>
</evidence>
<sequence length="458" mass="50321">MPGHLETLLAFDRQYQRDQQQSPAFLHRRDRRYALDRGSNQAPDMGHWLAQLQALNETATVSYPPELRFWQRFASAFVSLGALLGIVTMSGLLFYDGGQQINITVILGVILLQLVLALITAIQGLAGWQPWAPLVHSLQHRLEKRQPSPALMPLFGPMMARTAQAAGLAFGLTGLVTLLGSVVLQDLAFGWSTTLETSAEAWHSIVSWIAAPWSGWLPVATPSLELVSDTRFFRLADTTPGTDSARWGAWWPFVAMAWLTWTILPRLLLLGLATLDLRRKSRRALRHHPGYPALLWRMETPAVETGSDTTDSGQLPADASTDTVPVPDTPLIVCWAGASPQGVLTETSAPPLRAGGSQSLQADRRTLADLASRRGPGDRDLLVVTRAWEPPTAELEDFLEEAAMQFPDITLTLLPLATTPTRRPADQQLAQWLRFADRAGQGIRVAATDNGEANHVQH</sequence>
<evidence type="ECO:0008006" key="5">
    <source>
        <dbReference type="Google" id="ProtNLM"/>
    </source>
</evidence>
<dbReference type="Proteomes" id="UP000601597">
    <property type="component" value="Unassembled WGS sequence"/>
</dbReference>
<feature type="transmembrane region" description="Helical" evidence="2">
    <location>
        <begin position="73"/>
        <end position="95"/>
    </location>
</feature>
<comment type="caution">
    <text evidence="3">The sequence shown here is derived from an EMBL/GenBank/DDBJ whole genome shotgun (WGS) entry which is preliminary data.</text>
</comment>
<dbReference type="InterPro" id="IPR021296">
    <property type="entry name" value="DUF2868"/>
</dbReference>
<feature type="region of interest" description="Disordered" evidence="1">
    <location>
        <begin position="302"/>
        <end position="322"/>
    </location>
</feature>
<evidence type="ECO:0000313" key="3">
    <source>
        <dbReference type="EMBL" id="GGY60625.1"/>
    </source>
</evidence>
<evidence type="ECO:0000313" key="4">
    <source>
        <dbReference type="Proteomes" id="UP000601597"/>
    </source>
</evidence>
<name>A0ABQ3AME9_9GAMM</name>
<dbReference type="EMBL" id="BMXV01000001">
    <property type="protein sequence ID" value="GGY60625.1"/>
    <property type="molecule type" value="Genomic_DNA"/>
</dbReference>
<keyword evidence="2" id="KW-0472">Membrane</keyword>
<feature type="transmembrane region" description="Helical" evidence="2">
    <location>
        <begin position="101"/>
        <end position="122"/>
    </location>
</feature>
<proteinExistence type="predicted"/>
<dbReference type="Pfam" id="PF11067">
    <property type="entry name" value="DUF2868"/>
    <property type="match status" value="1"/>
</dbReference>
<keyword evidence="2" id="KW-1133">Transmembrane helix</keyword>
<feature type="transmembrane region" description="Helical" evidence="2">
    <location>
        <begin position="249"/>
        <end position="273"/>
    </location>
</feature>